<dbReference type="PANTHER" id="PTHR38248">
    <property type="entry name" value="FUNK1 6"/>
    <property type="match status" value="1"/>
</dbReference>
<dbReference type="PANTHER" id="PTHR38248:SF2">
    <property type="entry name" value="FUNK1 11"/>
    <property type="match status" value="1"/>
</dbReference>
<evidence type="ECO:0000256" key="1">
    <source>
        <dbReference type="SAM" id="MobiDB-lite"/>
    </source>
</evidence>
<keyword evidence="4" id="KW-1185">Reference proteome</keyword>
<evidence type="ECO:0000313" key="3">
    <source>
        <dbReference type="EMBL" id="KAG2091185.1"/>
    </source>
</evidence>
<evidence type="ECO:0000259" key="2">
    <source>
        <dbReference type="Pfam" id="PF17667"/>
    </source>
</evidence>
<protein>
    <recommendedName>
        <fullName evidence="2">Fungal-type protein kinase domain-containing protein</fullName>
    </recommendedName>
</protein>
<name>A0A9P7EUK8_9AGAM</name>
<accession>A0A9P7EUK8</accession>
<dbReference type="InterPro" id="IPR011009">
    <property type="entry name" value="Kinase-like_dom_sf"/>
</dbReference>
<comment type="caution">
    <text evidence="3">The sequence shown here is derived from an EMBL/GenBank/DDBJ whole genome shotgun (WGS) entry which is preliminary data.</text>
</comment>
<feature type="domain" description="Fungal-type protein kinase" evidence="2">
    <location>
        <begin position="320"/>
        <end position="412"/>
    </location>
</feature>
<organism evidence="3 4">
    <name type="scientific">Suillus discolor</name>
    <dbReference type="NCBI Taxonomy" id="1912936"/>
    <lineage>
        <taxon>Eukaryota</taxon>
        <taxon>Fungi</taxon>
        <taxon>Dikarya</taxon>
        <taxon>Basidiomycota</taxon>
        <taxon>Agaricomycotina</taxon>
        <taxon>Agaricomycetes</taxon>
        <taxon>Agaricomycetidae</taxon>
        <taxon>Boletales</taxon>
        <taxon>Suillineae</taxon>
        <taxon>Suillaceae</taxon>
        <taxon>Suillus</taxon>
    </lineage>
</organism>
<dbReference type="InterPro" id="IPR040976">
    <property type="entry name" value="Pkinase_fungal"/>
</dbReference>
<feature type="compositionally biased region" description="Polar residues" evidence="1">
    <location>
        <begin position="128"/>
        <end position="141"/>
    </location>
</feature>
<proteinExistence type="predicted"/>
<dbReference type="SUPFAM" id="SSF56112">
    <property type="entry name" value="Protein kinase-like (PK-like)"/>
    <property type="match status" value="1"/>
</dbReference>
<evidence type="ECO:0000313" key="4">
    <source>
        <dbReference type="Proteomes" id="UP000823399"/>
    </source>
</evidence>
<dbReference type="GeneID" id="64696617"/>
<reference evidence="3" key="1">
    <citation type="journal article" date="2020" name="New Phytol.">
        <title>Comparative genomics reveals dynamic genome evolution in host specialist ectomycorrhizal fungi.</title>
        <authorList>
            <person name="Lofgren L.A."/>
            <person name="Nguyen N.H."/>
            <person name="Vilgalys R."/>
            <person name="Ruytinx J."/>
            <person name="Liao H.L."/>
            <person name="Branco S."/>
            <person name="Kuo A."/>
            <person name="LaButti K."/>
            <person name="Lipzen A."/>
            <person name="Andreopoulos W."/>
            <person name="Pangilinan J."/>
            <person name="Riley R."/>
            <person name="Hundley H."/>
            <person name="Na H."/>
            <person name="Barry K."/>
            <person name="Grigoriev I.V."/>
            <person name="Stajich J.E."/>
            <person name="Kennedy P.G."/>
        </authorList>
    </citation>
    <scope>NUCLEOTIDE SEQUENCE</scope>
    <source>
        <strain evidence="3">FC423</strain>
    </source>
</reference>
<dbReference type="OrthoDB" id="2650055at2759"/>
<dbReference type="Pfam" id="PF17667">
    <property type="entry name" value="Pkinase_fungal"/>
    <property type="match status" value="2"/>
</dbReference>
<dbReference type="AlphaFoldDB" id="A0A9P7EUK8"/>
<dbReference type="RefSeq" id="XP_041286442.1">
    <property type="nucleotide sequence ID" value="XM_041434358.1"/>
</dbReference>
<dbReference type="EMBL" id="JABBWM010000098">
    <property type="protein sequence ID" value="KAG2091185.1"/>
    <property type="molecule type" value="Genomic_DNA"/>
</dbReference>
<feature type="domain" description="Fungal-type protein kinase" evidence="2">
    <location>
        <begin position="416"/>
        <end position="542"/>
    </location>
</feature>
<gene>
    <name evidence="3" type="ORF">F5147DRAFT_657969</name>
</gene>
<dbReference type="Proteomes" id="UP000823399">
    <property type="component" value="Unassembled WGS sequence"/>
</dbReference>
<feature type="region of interest" description="Disordered" evidence="1">
    <location>
        <begin position="126"/>
        <end position="160"/>
    </location>
</feature>
<sequence>MPFGKHFCSVGLRMKLASLMSAPEVHDVTTMDRLTSSELIRLILQESSPANSDELGHVLLLIFKSCMTEVPKAKDLKVPLKKIHPDTRIEAFQHIEDEATLIPLYDTRACCWNWPLPESHLDKLATSGERSNQAGENSSTDQGEREGENSGAANQRSGDWVIVDDTDTPAASESQVESVGQPEDDVFASFNNLLTFALLLQKPALAQKCNLSRIWSTSNSSSAIRGDEIACKPALTILDDIEVRWDTIKATAEAIPDVLIMESKTTEIEEIMSEPPHTIEDAVPNPTANIPPNPVPLIDKVPSDSLSEPLPEPIGKIRVNENMYDILDLIFSTEGLVGCGTVCYLARKDEEEYIVKDHWVLRSKSEVLNEIRMMEKMDGICGVPRLVEYWLVEMEPGEVNETVKYRQKVSRSIKGTSQFLTSILDIIKIQKQAVEQNRVLHHDCSLNNAMIEDNGDGTHGMLIDWEFAVEIVRGDQYGVGGTGTVPFMSRSLLFQLYLHTPDPSDERLGTRASGSKPYPPPMVTHVYQDDLESMFYVFIWVCIEFRGPLSMKHIAALPKEDSAGLLVSKWVILSAAGSLTPPRNDEETQTNIVFHLFNGTQTEMG</sequence>